<sequence length="166" mass="18704">MSANSRYSGVELPSPLISFQNNHKAEESSRDLSVEVTHEGGCHCGAVKWEFVGGESLTVWDCNCSICRMKGNFHTIIPKSKFKLLSDPSNLTTYTFNTKQAKHMFCKKCGVQSFYHPRSNPDGIGIQVYCIQSKTIKNITFATYNGLNWEDAYKKLETTISQFSKL</sequence>
<keyword evidence="5" id="KW-0456">Lyase</keyword>
<evidence type="ECO:0000259" key="4">
    <source>
        <dbReference type="PROSITE" id="PS51891"/>
    </source>
</evidence>
<organism evidence="5 6">
    <name type="scientific">Reticulomyxa filosa</name>
    <dbReference type="NCBI Taxonomy" id="46433"/>
    <lineage>
        <taxon>Eukaryota</taxon>
        <taxon>Sar</taxon>
        <taxon>Rhizaria</taxon>
        <taxon>Retaria</taxon>
        <taxon>Foraminifera</taxon>
        <taxon>Monothalamids</taxon>
        <taxon>Reticulomyxidae</taxon>
        <taxon>Reticulomyxa</taxon>
    </lineage>
</organism>
<evidence type="ECO:0000256" key="3">
    <source>
        <dbReference type="ARBA" id="ARBA00022833"/>
    </source>
</evidence>
<name>X6NNV5_RETFI</name>
<dbReference type="GO" id="GO:0016846">
    <property type="term" value="F:carbon-sulfur lyase activity"/>
    <property type="evidence" value="ECO:0007669"/>
    <property type="project" value="InterPro"/>
</dbReference>
<dbReference type="EMBL" id="ASPP01006952">
    <property type="protein sequence ID" value="ETO27945.1"/>
    <property type="molecule type" value="Genomic_DNA"/>
</dbReference>
<gene>
    <name evidence="5" type="ORF">RFI_09186</name>
</gene>
<dbReference type="PANTHER" id="PTHR28620:SF1">
    <property type="entry name" value="CENP-V_GFA DOMAIN-CONTAINING PROTEIN"/>
    <property type="match status" value="1"/>
</dbReference>
<evidence type="ECO:0000256" key="2">
    <source>
        <dbReference type="ARBA" id="ARBA00022723"/>
    </source>
</evidence>
<keyword evidence="2" id="KW-0479">Metal-binding</keyword>
<dbReference type="OrthoDB" id="2993351at2759"/>
<evidence type="ECO:0000313" key="5">
    <source>
        <dbReference type="EMBL" id="ETO27945.1"/>
    </source>
</evidence>
<dbReference type="Gene3D" id="2.170.150.70">
    <property type="match status" value="1"/>
</dbReference>
<proteinExistence type="inferred from homology"/>
<dbReference type="AlphaFoldDB" id="X6NNV5"/>
<dbReference type="Pfam" id="PF04828">
    <property type="entry name" value="GFA"/>
    <property type="match status" value="1"/>
</dbReference>
<keyword evidence="3" id="KW-0862">Zinc</keyword>
<dbReference type="PROSITE" id="PS51891">
    <property type="entry name" value="CENP_V_GFA"/>
    <property type="match status" value="1"/>
</dbReference>
<protein>
    <submittedName>
        <fullName evidence="5">Carbon-sulfur lyase</fullName>
    </submittedName>
</protein>
<dbReference type="PANTHER" id="PTHR28620">
    <property type="entry name" value="CENTROMERE PROTEIN V"/>
    <property type="match status" value="1"/>
</dbReference>
<reference evidence="5 6" key="1">
    <citation type="journal article" date="2013" name="Curr. Biol.">
        <title>The Genome of the Foraminiferan Reticulomyxa filosa.</title>
        <authorList>
            <person name="Glockner G."/>
            <person name="Hulsmann N."/>
            <person name="Schleicher M."/>
            <person name="Noegel A.A."/>
            <person name="Eichinger L."/>
            <person name="Gallinger C."/>
            <person name="Pawlowski J."/>
            <person name="Sierra R."/>
            <person name="Euteneuer U."/>
            <person name="Pillet L."/>
            <person name="Moustafa A."/>
            <person name="Platzer M."/>
            <person name="Groth M."/>
            <person name="Szafranski K."/>
            <person name="Schliwa M."/>
        </authorList>
    </citation>
    <scope>NUCLEOTIDE SEQUENCE [LARGE SCALE GENOMIC DNA]</scope>
</reference>
<dbReference type="OMA" id="DCSLCRR"/>
<keyword evidence="6" id="KW-1185">Reference proteome</keyword>
<comment type="similarity">
    <text evidence="1">Belongs to the Gfa family.</text>
</comment>
<dbReference type="GO" id="GO:0046872">
    <property type="term" value="F:metal ion binding"/>
    <property type="evidence" value="ECO:0007669"/>
    <property type="project" value="UniProtKB-KW"/>
</dbReference>
<dbReference type="InterPro" id="IPR052355">
    <property type="entry name" value="CENP-V-like"/>
</dbReference>
<dbReference type="InterPro" id="IPR011057">
    <property type="entry name" value="Mss4-like_sf"/>
</dbReference>
<accession>X6NNV5</accession>
<dbReference type="SUPFAM" id="SSF51316">
    <property type="entry name" value="Mss4-like"/>
    <property type="match status" value="1"/>
</dbReference>
<dbReference type="Proteomes" id="UP000023152">
    <property type="component" value="Unassembled WGS sequence"/>
</dbReference>
<feature type="domain" description="CENP-V/GFA" evidence="4">
    <location>
        <begin position="38"/>
        <end position="150"/>
    </location>
</feature>
<dbReference type="InterPro" id="IPR006913">
    <property type="entry name" value="CENP-V/GFA"/>
</dbReference>
<comment type="caution">
    <text evidence="5">The sequence shown here is derived from an EMBL/GenBank/DDBJ whole genome shotgun (WGS) entry which is preliminary data.</text>
</comment>
<evidence type="ECO:0000256" key="1">
    <source>
        <dbReference type="ARBA" id="ARBA00005495"/>
    </source>
</evidence>
<evidence type="ECO:0000313" key="6">
    <source>
        <dbReference type="Proteomes" id="UP000023152"/>
    </source>
</evidence>